<feature type="region of interest" description="Disordered" evidence="1">
    <location>
        <begin position="218"/>
        <end position="253"/>
    </location>
</feature>
<reference evidence="3" key="1">
    <citation type="submission" date="2022-11" db="UniProtKB">
        <authorList>
            <consortium name="WormBaseParasite"/>
        </authorList>
    </citation>
    <scope>IDENTIFICATION</scope>
</reference>
<dbReference type="WBParaSite" id="PSAMB.scaffold3023size21861.g20127.t1">
    <property type="protein sequence ID" value="PSAMB.scaffold3023size21861.g20127.t1"/>
    <property type="gene ID" value="PSAMB.scaffold3023size21861.g20127"/>
</dbReference>
<dbReference type="Gene3D" id="1.10.490.10">
    <property type="entry name" value="Globins"/>
    <property type="match status" value="1"/>
</dbReference>
<sequence length="290" mass="32932">MLLSKIRRVNKYFSIVGLPSDLEQPIDWTGSEEFSTAAFAARLINSEQEIVKLNDSWRAISKSVDMNQAMQQVFESLLEERDDSVVFFKRIAVPRFMNSSSSKSFEIASTKEHGGYLAKILSNVMDEMRLYDDSREPVPSPTQNEAEKKRKYPHDIGAFHRHLKAYAFKVDLWDSVGVTMLQALRKLGPIQNENLLKSWTILIACMADDMREGFADQRQFQRQSIRRGSSRGPDGQELRRTMSGSPNVNDSRAGATPAAVAFGRWQRKCSSMRVARQRFTPGVNDDADQV</sequence>
<proteinExistence type="predicted"/>
<evidence type="ECO:0000313" key="2">
    <source>
        <dbReference type="Proteomes" id="UP000887566"/>
    </source>
</evidence>
<keyword evidence="2" id="KW-1185">Reference proteome</keyword>
<protein>
    <submittedName>
        <fullName evidence="3">Uncharacterized protein</fullName>
    </submittedName>
</protein>
<dbReference type="Proteomes" id="UP000887566">
    <property type="component" value="Unplaced"/>
</dbReference>
<evidence type="ECO:0000256" key="1">
    <source>
        <dbReference type="SAM" id="MobiDB-lite"/>
    </source>
</evidence>
<dbReference type="GO" id="GO:0019825">
    <property type="term" value="F:oxygen binding"/>
    <property type="evidence" value="ECO:0007669"/>
    <property type="project" value="InterPro"/>
</dbReference>
<dbReference type="GO" id="GO:0020037">
    <property type="term" value="F:heme binding"/>
    <property type="evidence" value="ECO:0007669"/>
    <property type="project" value="InterPro"/>
</dbReference>
<evidence type="ECO:0000313" key="3">
    <source>
        <dbReference type="WBParaSite" id="PSAMB.scaffold3023size21861.g20127.t1"/>
    </source>
</evidence>
<accession>A0A914W329</accession>
<name>A0A914W329_9BILA</name>
<dbReference type="InterPro" id="IPR012292">
    <property type="entry name" value="Globin/Proto"/>
</dbReference>
<dbReference type="AlphaFoldDB" id="A0A914W329"/>
<organism evidence="2 3">
    <name type="scientific">Plectus sambesii</name>
    <dbReference type="NCBI Taxonomy" id="2011161"/>
    <lineage>
        <taxon>Eukaryota</taxon>
        <taxon>Metazoa</taxon>
        <taxon>Ecdysozoa</taxon>
        <taxon>Nematoda</taxon>
        <taxon>Chromadorea</taxon>
        <taxon>Plectida</taxon>
        <taxon>Plectina</taxon>
        <taxon>Plectoidea</taxon>
        <taxon>Plectidae</taxon>
        <taxon>Plectus</taxon>
    </lineage>
</organism>